<sequence length="70" mass="8265">MKHLNDKQLRNLGVSQLEEIKCEIGHAISSLNEEFRQHGARPDYLRKRQLQKYLEKVKAVLQHKLNTGQR</sequence>
<keyword evidence="2" id="KW-1185">Reference proteome</keyword>
<evidence type="ECO:0000313" key="2">
    <source>
        <dbReference type="Proteomes" id="UP000279601"/>
    </source>
</evidence>
<dbReference type="RefSeq" id="YP_010091714.1">
    <property type="nucleotide sequence ID" value="NC_055726.1"/>
</dbReference>
<organism evidence="1 2">
    <name type="scientific">Cronobacter phage Pet-CM3-4</name>
    <dbReference type="NCBI Taxonomy" id="1892569"/>
    <lineage>
        <taxon>Viruses</taxon>
        <taxon>Duplodnaviria</taxon>
        <taxon>Heunggongvirae</taxon>
        <taxon>Uroviricota</taxon>
        <taxon>Caudoviricetes</taxon>
        <taxon>Pantevenvirales</taxon>
        <taxon>Straboviridae</taxon>
        <taxon>Tevenvirinae</taxon>
        <taxon>Karamvirus</taxon>
        <taxon>Karamvirus petcm34</taxon>
    </lineage>
</organism>
<protein>
    <submittedName>
        <fullName evidence="1">Uncharacterized protein</fullName>
    </submittedName>
</protein>
<dbReference type="Proteomes" id="UP000279601">
    <property type="component" value="Segment"/>
</dbReference>
<reference evidence="2" key="1">
    <citation type="submission" date="2016-09" db="EMBL/GenBank/DDBJ databases">
        <authorList>
            <person name="Kajsik M."/>
        </authorList>
    </citation>
    <scope>NUCLEOTIDE SEQUENCE [LARGE SCALE GENOMIC DNA]</scope>
</reference>
<dbReference type="GeneID" id="65109246"/>
<dbReference type="KEGG" id="vg:65109246"/>
<dbReference type="EMBL" id="LT614807">
    <property type="protein sequence ID" value="SCN45792.1"/>
    <property type="molecule type" value="Genomic_DNA"/>
</dbReference>
<proteinExistence type="predicted"/>
<name>A0A1D3RKK8_9CAUD</name>
<accession>A0A1D3RKK8</accession>
<evidence type="ECO:0000313" key="1">
    <source>
        <dbReference type="EMBL" id="SCN45792.1"/>
    </source>
</evidence>